<evidence type="ECO:0008006" key="3">
    <source>
        <dbReference type="Google" id="ProtNLM"/>
    </source>
</evidence>
<proteinExistence type="predicted"/>
<accession>A0ABR6JPV1</accession>
<sequence>MADGVEFKERPIVPLGVTMVVLDTCAVRQLLHEPGTTWDVCFKEMSADGYSFSLGEVAAFELISQVQRGSISVEEHFALMVRLTSFLNPEAPVLPSYCDVMGMIGAGEFDEFETRVLIATAWSMLNADFSSEAYVPILTDEIRDEEVDDWANFLKDAMEHARCMGLDISRATPEVAAEALAVVAADGLDRRGGIFPRMSIRQHLEVRYRFRQAARSQLGKEPYRPRIAKKKNDAMDLSMYSYLTLPAFVVTRDSGFISKLASIDSFQRDWFKLPEDLVESWRRGERPIPQWPPIEWIEKEKERSLLDFLGP</sequence>
<evidence type="ECO:0000313" key="2">
    <source>
        <dbReference type="Proteomes" id="UP000554726"/>
    </source>
</evidence>
<comment type="caution">
    <text evidence="1">The sequence shown here is derived from an EMBL/GenBank/DDBJ whole genome shotgun (WGS) entry which is preliminary data.</text>
</comment>
<reference evidence="1 2" key="1">
    <citation type="submission" date="2020-08" db="EMBL/GenBank/DDBJ databases">
        <title>Studying the diversity of plant-associated saprophytic bacteria and their role in host health and plant-pathogen interactions.</title>
        <authorList>
            <person name="Potnis N."/>
        </authorList>
    </citation>
    <scope>NUCLEOTIDE SEQUENCE [LARGE SCALE GENOMIC DNA]</scope>
    <source>
        <strain evidence="1 2">F16</strain>
    </source>
</reference>
<dbReference type="Proteomes" id="UP000554726">
    <property type="component" value="Unassembled WGS sequence"/>
</dbReference>
<dbReference type="RefSeq" id="WP_184442091.1">
    <property type="nucleotide sequence ID" value="NZ_JACHNS010000008.1"/>
</dbReference>
<gene>
    <name evidence="1" type="ORF">FHR60_003537</name>
</gene>
<keyword evidence="2" id="KW-1185">Reference proteome</keyword>
<organism evidence="1 2">
    <name type="scientific">Xanthomonas cannabis</name>
    <dbReference type="NCBI Taxonomy" id="1885674"/>
    <lineage>
        <taxon>Bacteria</taxon>
        <taxon>Pseudomonadati</taxon>
        <taxon>Pseudomonadota</taxon>
        <taxon>Gammaproteobacteria</taxon>
        <taxon>Lysobacterales</taxon>
        <taxon>Lysobacteraceae</taxon>
        <taxon>Xanthomonas</taxon>
    </lineage>
</organism>
<protein>
    <recommendedName>
        <fullName evidence="3">DUF4935 domain-containing protein</fullName>
    </recommendedName>
</protein>
<name>A0ABR6JPV1_9XANT</name>
<evidence type="ECO:0000313" key="1">
    <source>
        <dbReference type="EMBL" id="MBB4594832.1"/>
    </source>
</evidence>
<dbReference type="EMBL" id="JACHNS010000008">
    <property type="protein sequence ID" value="MBB4594832.1"/>
    <property type="molecule type" value="Genomic_DNA"/>
</dbReference>